<dbReference type="GO" id="GO:0020037">
    <property type="term" value="F:heme binding"/>
    <property type="evidence" value="ECO:0007669"/>
    <property type="project" value="InterPro"/>
</dbReference>
<evidence type="ECO:0000256" key="6">
    <source>
        <dbReference type="ARBA" id="ARBA00023004"/>
    </source>
</evidence>
<keyword evidence="3 8" id="KW-0349">Heme</keyword>
<dbReference type="GO" id="GO:0005506">
    <property type="term" value="F:iron ion binding"/>
    <property type="evidence" value="ECO:0007669"/>
    <property type="project" value="InterPro"/>
</dbReference>
<dbReference type="InterPro" id="IPR001128">
    <property type="entry name" value="Cyt_P450"/>
</dbReference>
<comment type="similarity">
    <text evidence="2 9">Belongs to the cytochrome P450 family.</text>
</comment>
<dbReference type="InterPro" id="IPR047146">
    <property type="entry name" value="Cyt_P450_E_CYP52_fungi"/>
</dbReference>
<dbReference type="Proteomes" id="UP000193144">
    <property type="component" value="Unassembled WGS sequence"/>
</dbReference>
<comment type="cofactor">
    <cofactor evidence="1 8">
        <name>heme</name>
        <dbReference type="ChEBI" id="CHEBI:30413"/>
    </cofactor>
</comment>
<reference evidence="10 11" key="1">
    <citation type="submission" date="2016-07" db="EMBL/GenBank/DDBJ databases">
        <title>Pervasive Adenine N6-methylation of Active Genes in Fungi.</title>
        <authorList>
            <consortium name="DOE Joint Genome Institute"/>
            <person name="Mondo S.J."/>
            <person name="Dannebaum R.O."/>
            <person name="Kuo R.C."/>
            <person name="Labutti K."/>
            <person name="Haridas S."/>
            <person name="Kuo A."/>
            <person name="Salamov A."/>
            <person name="Ahrendt S.R."/>
            <person name="Lipzen A."/>
            <person name="Sullivan W."/>
            <person name="Andreopoulos W.B."/>
            <person name="Clum A."/>
            <person name="Lindquist E."/>
            <person name="Daum C."/>
            <person name="Ramamoorthy G.K."/>
            <person name="Gryganskyi A."/>
            <person name="Culley D."/>
            <person name="Magnuson J.K."/>
            <person name="James T.Y."/>
            <person name="O'Malley M.A."/>
            <person name="Stajich J.E."/>
            <person name="Spatafora J.W."/>
            <person name="Visel A."/>
            <person name="Grigoriev I.V."/>
        </authorList>
    </citation>
    <scope>NUCLEOTIDE SEQUENCE [LARGE SCALE GENOMIC DNA]</scope>
    <source>
        <strain evidence="10 11">CBS 115471</strain>
    </source>
</reference>
<dbReference type="InterPro" id="IPR002974">
    <property type="entry name" value="Cyt_P450_E_CYP52_ascomycetes"/>
</dbReference>
<evidence type="ECO:0000256" key="1">
    <source>
        <dbReference type="ARBA" id="ARBA00001971"/>
    </source>
</evidence>
<feature type="binding site" description="axial binding residue" evidence="8">
    <location>
        <position position="473"/>
    </location>
    <ligand>
        <name>heme</name>
        <dbReference type="ChEBI" id="CHEBI:30413"/>
    </ligand>
    <ligandPart>
        <name>Fe</name>
        <dbReference type="ChEBI" id="CHEBI:18248"/>
    </ligandPart>
</feature>
<evidence type="ECO:0000256" key="5">
    <source>
        <dbReference type="ARBA" id="ARBA00023002"/>
    </source>
</evidence>
<name>A0A1Y1ZP13_9PLEO</name>
<evidence type="ECO:0000256" key="8">
    <source>
        <dbReference type="PIRSR" id="PIRSR602402-1"/>
    </source>
</evidence>
<dbReference type="PRINTS" id="PR01239">
    <property type="entry name" value="EP450IICYP52"/>
</dbReference>
<keyword evidence="4 8" id="KW-0479">Metal-binding</keyword>
<dbReference type="CDD" id="cd11063">
    <property type="entry name" value="CYP52"/>
    <property type="match status" value="1"/>
</dbReference>
<protein>
    <submittedName>
        <fullName evidence="10">Cytochrome P450 52A12</fullName>
    </submittedName>
</protein>
<keyword evidence="11" id="KW-1185">Reference proteome</keyword>
<proteinExistence type="inferred from homology"/>
<dbReference type="SUPFAM" id="SSF48264">
    <property type="entry name" value="Cytochrome P450"/>
    <property type="match status" value="1"/>
</dbReference>
<organism evidence="10 11">
    <name type="scientific">Clohesyomyces aquaticus</name>
    <dbReference type="NCBI Taxonomy" id="1231657"/>
    <lineage>
        <taxon>Eukaryota</taxon>
        <taxon>Fungi</taxon>
        <taxon>Dikarya</taxon>
        <taxon>Ascomycota</taxon>
        <taxon>Pezizomycotina</taxon>
        <taxon>Dothideomycetes</taxon>
        <taxon>Pleosporomycetidae</taxon>
        <taxon>Pleosporales</taxon>
        <taxon>Lindgomycetaceae</taxon>
        <taxon>Clohesyomyces</taxon>
    </lineage>
</organism>
<dbReference type="Gene3D" id="1.10.630.10">
    <property type="entry name" value="Cytochrome P450"/>
    <property type="match status" value="1"/>
</dbReference>
<keyword evidence="6 8" id="KW-0408">Iron</keyword>
<evidence type="ECO:0000256" key="3">
    <source>
        <dbReference type="ARBA" id="ARBA00022617"/>
    </source>
</evidence>
<dbReference type="GO" id="GO:0016712">
    <property type="term" value="F:oxidoreductase activity, acting on paired donors, with incorporation or reduction of molecular oxygen, reduced flavin or flavoprotein as one donor, and incorporation of one atom of oxygen"/>
    <property type="evidence" value="ECO:0007669"/>
    <property type="project" value="InterPro"/>
</dbReference>
<accession>A0A1Y1ZP13</accession>
<keyword evidence="7 9" id="KW-0503">Monooxygenase</keyword>
<dbReference type="InterPro" id="IPR002402">
    <property type="entry name" value="Cyt_P450_E_grp-II"/>
</dbReference>
<dbReference type="PROSITE" id="PS00086">
    <property type="entry name" value="CYTOCHROME_P450"/>
    <property type="match status" value="1"/>
</dbReference>
<gene>
    <name evidence="10" type="ORF">BCR34DRAFT_309988</name>
</gene>
<dbReference type="EMBL" id="MCFA01000055">
    <property type="protein sequence ID" value="ORY11981.1"/>
    <property type="molecule type" value="Genomic_DNA"/>
</dbReference>
<evidence type="ECO:0000256" key="9">
    <source>
        <dbReference type="RuleBase" id="RU000461"/>
    </source>
</evidence>
<dbReference type="AlphaFoldDB" id="A0A1Y1ZP13"/>
<evidence type="ECO:0000313" key="10">
    <source>
        <dbReference type="EMBL" id="ORY11981.1"/>
    </source>
</evidence>
<dbReference type="PANTHER" id="PTHR24287:SF1">
    <property type="entry name" value="P450, PUTATIVE (EUROFUNG)-RELATED"/>
    <property type="match status" value="1"/>
</dbReference>
<evidence type="ECO:0000256" key="4">
    <source>
        <dbReference type="ARBA" id="ARBA00022723"/>
    </source>
</evidence>
<dbReference type="STRING" id="1231657.A0A1Y1ZP13"/>
<comment type="caution">
    <text evidence="10">The sequence shown here is derived from an EMBL/GenBank/DDBJ whole genome shotgun (WGS) entry which is preliminary data.</text>
</comment>
<keyword evidence="5 9" id="KW-0560">Oxidoreductase</keyword>
<dbReference type="InterPro" id="IPR036396">
    <property type="entry name" value="Cyt_P450_sf"/>
</dbReference>
<evidence type="ECO:0000256" key="2">
    <source>
        <dbReference type="ARBA" id="ARBA00010617"/>
    </source>
</evidence>
<dbReference type="InterPro" id="IPR017972">
    <property type="entry name" value="Cyt_P450_CS"/>
</dbReference>
<evidence type="ECO:0000313" key="11">
    <source>
        <dbReference type="Proteomes" id="UP000193144"/>
    </source>
</evidence>
<dbReference type="OrthoDB" id="1470350at2759"/>
<dbReference type="PRINTS" id="PR00385">
    <property type="entry name" value="P450"/>
</dbReference>
<dbReference type="PRINTS" id="PR00464">
    <property type="entry name" value="EP450II"/>
</dbReference>
<dbReference type="Pfam" id="PF00067">
    <property type="entry name" value="p450"/>
    <property type="match status" value="1"/>
</dbReference>
<dbReference type="PANTHER" id="PTHR24287">
    <property type="entry name" value="P450, PUTATIVE (EUROFUNG)-RELATED"/>
    <property type="match status" value="1"/>
</dbReference>
<sequence>MHNSILLALWALVSFILYKTVTFVVSDVRYRKRERQLGCKRPPTIANEGLLPFGISNLRKIIKADKEMRVAPYLYDRTNGLYSENGALLTTFYQNVLGSPAIFTVNPKNIQTILATQFKDFGLGSTRNSNFAPLLGHGIFASDGKQWENSRALLRPQFAREQVSDLDLEERHVQNMMRCLPVNPDGWTSTTNIQTLFFRLTIDSATEFLFGHSVDSQLSDLPGYTSKGGMEVDEKDFAIAFDKAQAYLAKGARMGDGYWMAHNAEMRAYCKRCHMFIDQYVNMALSKPKGSSTTGNGKQKYVFLDALTESTRDPVELRMQLLNILLAGRDTTASLLSYVFIMLYEQPAIFKKLRNIILEEFGTYENSKEITFSGLKSCNYLQWCLSETLRLFPVVPIDGRRALVDTTLPTGGGPDGHSPVYVRQGMQVDYSVYVMHRRKDLWGPDADEFKPERWDGRRSGWEYLPFNGGPRICIGQQFALTEAGFVIVRLLQRFEEMDGQGNSWESKKKGGHGFVRQWLTLTSCPADGVNIRLKEARH</sequence>
<evidence type="ECO:0000256" key="7">
    <source>
        <dbReference type="ARBA" id="ARBA00023033"/>
    </source>
</evidence>